<dbReference type="Proteomes" id="UP000828236">
    <property type="component" value="Unassembled WGS sequence"/>
</dbReference>
<dbReference type="InterPro" id="IPR001680">
    <property type="entry name" value="WD40_rpt"/>
</dbReference>
<dbReference type="InterPro" id="IPR015943">
    <property type="entry name" value="WD40/YVTN_repeat-like_dom_sf"/>
</dbReference>
<dbReference type="FunFam" id="2.130.10.10:FF:000097">
    <property type="entry name" value="WD repeat domain 1"/>
    <property type="match status" value="1"/>
</dbReference>
<dbReference type="InterPro" id="IPR036322">
    <property type="entry name" value="WD40_repeat_dom_sf"/>
</dbReference>
<keyword evidence="5" id="KW-0009">Actin-binding</keyword>
<keyword evidence="2" id="KW-0963">Cytoplasm</keyword>
<evidence type="ECO:0000256" key="5">
    <source>
        <dbReference type="ARBA" id="ARBA00023203"/>
    </source>
</evidence>
<dbReference type="GO" id="GO:0030042">
    <property type="term" value="P:actin filament depolymerization"/>
    <property type="evidence" value="ECO:0007669"/>
    <property type="project" value="TreeGrafter"/>
</dbReference>
<dbReference type="PROSITE" id="PS50294">
    <property type="entry name" value="WD_REPEATS_REGION"/>
    <property type="match status" value="5"/>
</dbReference>
<protein>
    <recommendedName>
        <fullName evidence="7">Actin-interacting protein 1</fullName>
    </recommendedName>
</protein>
<dbReference type="GO" id="GO:0030834">
    <property type="term" value="P:regulation of actin filament depolymerization"/>
    <property type="evidence" value="ECO:0007669"/>
    <property type="project" value="UniProtKB-ARBA"/>
</dbReference>
<feature type="repeat" description="WD" evidence="8">
    <location>
        <begin position="53"/>
        <end position="94"/>
    </location>
</feature>
<dbReference type="AlphaFoldDB" id="A0A922LC44"/>
<dbReference type="PRINTS" id="PR00320">
    <property type="entry name" value="GPROTEINBRPT"/>
</dbReference>
<comment type="similarity">
    <text evidence="6">Belongs to the WD repeat AIP1 family.</text>
</comment>
<organism evidence="10 11">
    <name type="scientific">Dermatophagoides farinae</name>
    <name type="common">American house dust mite</name>
    <dbReference type="NCBI Taxonomy" id="6954"/>
    <lineage>
        <taxon>Eukaryota</taxon>
        <taxon>Metazoa</taxon>
        <taxon>Ecdysozoa</taxon>
        <taxon>Arthropoda</taxon>
        <taxon>Chelicerata</taxon>
        <taxon>Arachnida</taxon>
        <taxon>Acari</taxon>
        <taxon>Acariformes</taxon>
        <taxon>Sarcoptiformes</taxon>
        <taxon>Astigmata</taxon>
        <taxon>Psoroptidia</taxon>
        <taxon>Analgoidea</taxon>
        <taxon>Pyroglyphidae</taxon>
        <taxon>Dermatophagoidinae</taxon>
        <taxon>Dermatophagoides</taxon>
    </lineage>
</organism>
<evidence type="ECO:0000256" key="1">
    <source>
        <dbReference type="ARBA" id="ARBA00004496"/>
    </source>
</evidence>
<keyword evidence="4" id="KW-0677">Repeat</keyword>
<dbReference type="InterPro" id="IPR020472">
    <property type="entry name" value="WD40_PAC1"/>
</dbReference>
<dbReference type="SMART" id="SM00320">
    <property type="entry name" value="WD40"/>
    <property type="match status" value="11"/>
</dbReference>
<dbReference type="GO" id="GO:0030864">
    <property type="term" value="C:cortical actin cytoskeleton"/>
    <property type="evidence" value="ECO:0007669"/>
    <property type="project" value="TreeGrafter"/>
</dbReference>
<evidence type="ECO:0000313" key="11">
    <source>
        <dbReference type="Proteomes" id="UP000790347"/>
    </source>
</evidence>
<evidence type="ECO:0000313" key="10">
    <source>
        <dbReference type="EMBL" id="KAH9522850.1"/>
    </source>
</evidence>
<comment type="caution">
    <text evidence="10">The sequence shown here is derived from an EMBL/GenBank/DDBJ whole genome shotgun (WGS) entry which is preliminary data.</text>
</comment>
<dbReference type="GO" id="GO:0051015">
    <property type="term" value="F:actin filament binding"/>
    <property type="evidence" value="ECO:0007669"/>
    <property type="project" value="TreeGrafter"/>
</dbReference>
<feature type="repeat" description="WD" evidence="8">
    <location>
        <begin position="595"/>
        <end position="616"/>
    </location>
</feature>
<name>A0A922LC44_DERFA</name>
<keyword evidence="3 8" id="KW-0853">WD repeat</keyword>
<dbReference type="InterPro" id="IPR019775">
    <property type="entry name" value="WD40_repeat_CS"/>
</dbReference>
<dbReference type="SUPFAM" id="SSF50978">
    <property type="entry name" value="WD40 repeat-like"/>
    <property type="match status" value="2"/>
</dbReference>
<feature type="repeat" description="WD" evidence="8">
    <location>
        <begin position="492"/>
        <end position="533"/>
    </location>
</feature>
<dbReference type="PANTHER" id="PTHR19856:SF0">
    <property type="entry name" value="WD REPEAT-CONTAINING PROTEIN 1"/>
    <property type="match status" value="1"/>
</dbReference>
<keyword evidence="11" id="KW-1185">Reference proteome</keyword>
<dbReference type="EMBL" id="SDOV01000007">
    <property type="protein sequence ID" value="KAH7638844.1"/>
    <property type="molecule type" value="Genomic_DNA"/>
</dbReference>
<feature type="repeat" description="WD" evidence="8">
    <location>
        <begin position="320"/>
        <end position="364"/>
    </location>
</feature>
<dbReference type="EMBL" id="ASGP02000002">
    <property type="protein sequence ID" value="KAH9522851.1"/>
    <property type="molecule type" value="Genomic_DNA"/>
</dbReference>
<gene>
    <name evidence="10" type="primary">WDR1_1</name>
    <name evidence="10" type="ORF">DERF_006407</name>
    <name evidence="9" type="ORF">HUG17_2877</name>
</gene>
<dbReference type="CDD" id="cd00200">
    <property type="entry name" value="WD40"/>
    <property type="match status" value="2"/>
</dbReference>
<evidence type="ECO:0000256" key="3">
    <source>
        <dbReference type="ARBA" id="ARBA00022574"/>
    </source>
</evidence>
<proteinExistence type="inferred from homology"/>
<dbReference type="Pfam" id="PF00400">
    <property type="entry name" value="WD40"/>
    <property type="match status" value="8"/>
</dbReference>
<evidence type="ECO:0000256" key="2">
    <source>
        <dbReference type="ARBA" id="ARBA00022490"/>
    </source>
</evidence>
<evidence type="ECO:0000256" key="6">
    <source>
        <dbReference type="ARBA" id="ARBA00038366"/>
    </source>
</evidence>
<reference evidence="10" key="1">
    <citation type="submission" date="2013-05" db="EMBL/GenBank/DDBJ databases">
        <authorList>
            <person name="Yim A.K.Y."/>
            <person name="Chan T.F."/>
            <person name="Ji K.M."/>
            <person name="Liu X.Y."/>
            <person name="Zhou J.W."/>
            <person name="Li R.Q."/>
            <person name="Yang K.Y."/>
            <person name="Li J."/>
            <person name="Li M."/>
            <person name="Law P.T.W."/>
            <person name="Wu Y.L."/>
            <person name="Cai Z.L."/>
            <person name="Qin H."/>
            <person name="Bao Y."/>
            <person name="Leung R.K.K."/>
            <person name="Ng P.K.S."/>
            <person name="Zou J."/>
            <person name="Zhong X.J."/>
            <person name="Ran P.X."/>
            <person name="Zhong N.S."/>
            <person name="Liu Z.G."/>
            <person name="Tsui S.K.W."/>
        </authorList>
    </citation>
    <scope>NUCLEOTIDE SEQUENCE</scope>
    <source>
        <strain evidence="10">Derf</strain>
        <tissue evidence="10">Whole organism</tissue>
    </source>
</reference>
<dbReference type="Proteomes" id="UP000790347">
    <property type="component" value="Unassembled WGS sequence"/>
</dbReference>
<dbReference type="FunFam" id="2.130.10.10:FF:000167">
    <property type="entry name" value="Actin-interacting protein 1"/>
    <property type="match status" value="1"/>
</dbReference>
<dbReference type="EMBL" id="ASGP02000002">
    <property type="protein sequence ID" value="KAH9522850.1"/>
    <property type="molecule type" value="Genomic_DNA"/>
</dbReference>
<dbReference type="PROSITE" id="PS00678">
    <property type="entry name" value="WD_REPEATS_1"/>
    <property type="match status" value="2"/>
</dbReference>
<evidence type="ECO:0000313" key="9">
    <source>
        <dbReference type="EMBL" id="KAH7638844.1"/>
    </source>
</evidence>
<dbReference type="PANTHER" id="PTHR19856">
    <property type="entry name" value="WD-REPEATCONTAINING PROTEIN WDR1"/>
    <property type="match status" value="1"/>
</dbReference>
<dbReference type="OrthoDB" id="2306at2759"/>
<accession>A0A922LC44</accession>
<feature type="repeat" description="WD" evidence="8">
    <location>
        <begin position="537"/>
        <end position="569"/>
    </location>
</feature>
<evidence type="ECO:0000256" key="4">
    <source>
        <dbReference type="ARBA" id="ARBA00022737"/>
    </source>
</evidence>
<sequence>MFQNRNTFATLPRTQRGMPLVLGGDPKGKNFLYPNGNSIIIRDINNPALADIYTEHSTTTTVAKYSPSGFYICSGDIGGRIRIWDTTQTEHILKNEFQPFAGNIKDLAWSPDSQRIVVVGEGRERFGHVIMMETGTSVGEIAGHSKTINSCDFRPARPFRIVTGSEDNFVGIYEGPPFKFKTQLEDHNRFVQSVRYSPDGQLFATAGFDGKMFLYNANDYSKQGEFNVGDDGKKPAHAGGIYAISWSSDGKQILTSSGDKTCKIWDVSTFTAVTEFPMGSDVLDQQVSCLWQNNYLLSVSLSGFINYLDVNNPTKPLRVVKGHNRTITALAINTVSADQQRLYTGSCDGYITHWNPQNGEHDRIVGRTHTNQVSGMVFDGDNRIYSAGFDDIIRTIDVNTNEFIGEFKLDQQPQGLALSSDKQILFIACHSQLQVRRAHDGGILSVVTAPYEPSSIACNQQTGDIAVGGNRDSKVHVYKFDGQKLNEQSFTTLDHRAGITDVAYSPDGKYLAASDQNRKIILYNSNDNYQLAHDLEWGYHVARVNCLAWSPDSSLLASGSLDTGIIIWDCVNPTKHFTLKKAHPQSQVTRIAWLNQSTIVSTGHDGSIKIWEIKLK</sequence>
<dbReference type="Gene3D" id="2.130.10.10">
    <property type="entry name" value="YVTN repeat-like/Quinoprotein amine dehydrogenase"/>
    <property type="match status" value="2"/>
</dbReference>
<reference evidence="9" key="3">
    <citation type="journal article" date="2021" name="World Allergy Organ. J.">
        <title>Chromosome-level assembly of Dermatophagoides farinae genome and transcriptome reveals two novel allergens Der f 37 and Der f 39.</title>
        <authorList>
            <person name="Chen J."/>
            <person name="Cai Z."/>
            <person name="Fan D."/>
            <person name="Hu J."/>
            <person name="Hou Y."/>
            <person name="He Y."/>
            <person name="Zhang Z."/>
            <person name="Zhao Z."/>
            <person name="Gao P."/>
            <person name="Hu W."/>
            <person name="Sun J."/>
            <person name="Li J."/>
            <person name="Ji K."/>
        </authorList>
    </citation>
    <scope>NUCLEOTIDE SEQUENCE</scope>
    <source>
        <strain evidence="9">JKM2019</strain>
    </source>
</reference>
<feature type="repeat" description="WD" evidence="8">
    <location>
        <begin position="184"/>
        <end position="216"/>
    </location>
</feature>
<dbReference type="GO" id="GO:0030833">
    <property type="term" value="P:regulation of actin filament polymerization"/>
    <property type="evidence" value="ECO:0007669"/>
    <property type="project" value="UniProtKB-ARBA"/>
</dbReference>
<dbReference type="GO" id="GO:0040011">
    <property type="term" value="P:locomotion"/>
    <property type="evidence" value="ECO:0007669"/>
    <property type="project" value="TreeGrafter"/>
</dbReference>
<reference evidence="10" key="4">
    <citation type="journal article" date="2022" name="Res Sq">
        <title>Comparative Genomics Reveals Insights into the Divergent Evolution of Astigmatic Mites and Household Pest Adaptations.</title>
        <authorList>
            <person name="Xiong Q."/>
            <person name="Wan A.T.-Y."/>
            <person name="Liu X.-Y."/>
            <person name="Fung C.S.-H."/>
            <person name="Xiao X."/>
            <person name="Malainual N."/>
            <person name="Hou J."/>
            <person name="Wang L."/>
            <person name="Wang M."/>
            <person name="Yang K."/>
            <person name="Cui Y."/>
            <person name="Leung E."/>
            <person name="Nong W."/>
            <person name="Shin S.-K."/>
            <person name="Au S."/>
            <person name="Jeong K.Y."/>
            <person name="Chew F.T."/>
            <person name="Hui J."/>
            <person name="Leung T.F."/>
            <person name="Tungtrongchitr A."/>
            <person name="Zhong N."/>
            <person name="Liu Z."/>
            <person name="Tsui S."/>
        </authorList>
    </citation>
    <scope>NUCLEOTIDE SEQUENCE</scope>
    <source>
        <strain evidence="10">Derf</strain>
        <tissue evidence="10">Whole organism</tissue>
    </source>
</reference>
<dbReference type="PROSITE" id="PS50082">
    <property type="entry name" value="WD_REPEATS_2"/>
    <property type="match status" value="7"/>
</dbReference>
<evidence type="ECO:0000256" key="7">
    <source>
        <dbReference type="ARBA" id="ARBA00067845"/>
    </source>
</evidence>
<comment type="subcellular location">
    <subcellularLocation>
        <location evidence="1">Cytoplasm</location>
    </subcellularLocation>
</comment>
<dbReference type="GO" id="GO:0045214">
    <property type="term" value="P:sarcomere organization"/>
    <property type="evidence" value="ECO:0007669"/>
    <property type="project" value="TreeGrafter"/>
</dbReference>
<evidence type="ECO:0000256" key="8">
    <source>
        <dbReference type="PROSITE-ProRule" id="PRU00221"/>
    </source>
</evidence>
<reference evidence="9" key="2">
    <citation type="submission" date="2020-06" db="EMBL/GenBank/DDBJ databases">
        <authorList>
            <person name="Ji K."/>
            <person name="Li J."/>
        </authorList>
    </citation>
    <scope>NUCLEOTIDE SEQUENCE</scope>
    <source>
        <strain evidence="9">JKM2019</strain>
        <tissue evidence="9">Whole body</tissue>
    </source>
</reference>
<feature type="repeat" description="WD" evidence="8">
    <location>
        <begin position="234"/>
        <end position="275"/>
    </location>
</feature>